<comment type="caution">
    <text evidence="1">The sequence shown here is derived from an EMBL/GenBank/DDBJ whole genome shotgun (WGS) entry which is preliminary data.</text>
</comment>
<dbReference type="Proteomes" id="UP000607653">
    <property type="component" value="Unassembled WGS sequence"/>
</dbReference>
<evidence type="ECO:0000313" key="2">
    <source>
        <dbReference type="Proteomes" id="UP000607653"/>
    </source>
</evidence>
<sequence length="25" mass="2735">MSSPFSAENALVNDKVYQSPPLNII</sequence>
<keyword evidence="2" id="KW-1185">Reference proteome</keyword>
<gene>
    <name evidence="1" type="ORF">HUJ06_017552</name>
</gene>
<organism evidence="1 2">
    <name type="scientific">Nelumbo nucifera</name>
    <name type="common">Sacred lotus</name>
    <dbReference type="NCBI Taxonomy" id="4432"/>
    <lineage>
        <taxon>Eukaryota</taxon>
        <taxon>Viridiplantae</taxon>
        <taxon>Streptophyta</taxon>
        <taxon>Embryophyta</taxon>
        <taxon>Tracheophyta</taxon>
        <taxon>Spermatophyta</taxon>
        <taxon>Magnoliopsida</taxon>
        <taxon>Proteales</taxon>
        <taxon>Nelumbonaceae</taxon>
        <taxon>Nelumbo</taxon>
    </lineage>
</organism>
<dbReference type="EMBL" id="DUZY01000008">
    <property type="protein sequence ID" value="DAD47615.1"/>
    <property type="molecule type" value="Genomic_DNA"/>
</dbReference>
<accession>A0A822ZWA8</accession>
<evidence type="ECO:0000313" key="1">
    <source>
        <dbReference type="EMBL" id="DAD47615.1"/>
    </source>
</evidence>
<dbReference type="AlphaFoldDB" id="A0A822ZWA8"/>
<protein>
    <submittedName>
        <fullName evidence="1">Uncharacterized protein</fullName>
    </submittedName>
</protein>
<name>A0A822ZWA8_NELNU</name>
<reference evidence="1 2" key="1">
    <citation type="journal article" date="2020" name="Mol. Biol. Evol.">
        <title>Distinct Expression and Methylation Patterns for Genes with Different Fates following a Single Whole-Genome Duplication in Flowering Plants.</title>
        <authorList>
            <person name="Shi T."/>
            <person name="Rahmani R.S."/>
            <person name="Gugger P.F."/>
            <person name="Wang M."/>
            <person name="Li H."/>
            <person name="Zhang Y."/>
            <person name="Li Z."/>
            <person name="Wang Q."/>
            <person name="Van de Peer Y."/>
            <person name="Marchal K."/>
            <person name="Chen J."/>
        </authorList>
    </citation>
    <scope>NUCLEOTIDE SEQUENCE [LARGE SCALE GENOMIC DNA]</scope>
    <source>
        <tissue evidence="1">Leaf</tissue>
    </source>
</reference>
<proteinExistence type="predicted"/>